<dbReference type="SUPFAM" id="SSF49562">
    <property type="entry name" value="C2 domain (Calcium/lipid-binding domain, CaLB)"/>
    <property type="match status" value="1"/>
</dbReference>
<comment type="caution">
    <text evidence="3">The sequence shown here is derived from an EMBL/GenBank/DDBJ whole genome shotgun (WGS) entry which is preliminary data.</text>
</comment>
<dbReference type="EMBL" id="CAIIXF020000009">
    <property type="protein sequence ID" value="CAH1793544.1"/>
    <property type="molecule type" value="Genomic_DNA"/>
</dbReference>
<reference evidence="3" key="1">
    <citation type="submission" date="2022-03" db="EMBL/GenBank/DDBJ databases">
        <authorList>
            <person name="Martin C."/>
        </authorList>
    </citation>
    <scope>NUCLEOTIDE SEQUENCE</scope>
</reference>
<dbReference type="OrthoDB" id="552574at2759"/>
<feature type="compositionally biased region" description="Basic and acidic residues" evidence="2">
    <location>
        <begin position="1119"/>
        <end position="1128"/>
    </location>
</feature>
<dbReference type="InterPro" id="IPR035892">
    <property type="entry name" value="C2_domain_sf"/>
</dbReference>
<gene>
    <name evidence="3" type="ORF">OFUS_LOCUS18382</name>
</gene>
<evidence type="ECO:0000313" key="3">
    <source>
        <dbReference type="EMBL" id="CAH1793544.1"/>
    </source>
</evidence>
<keyword evidence="1" id="KW-0175">Coiled coil</keyword>
<feature type="compositionally biased region" description="Basic and acidic residues" evidence="2">
    <location>
        <begin position="1089"/>
        <end position="1104"/>
    </location>
</feature>
<feature type="compositionally biased region" description="Basic residues" evidence="2">
    <location>
        <begin position="1105"/>
        <end position="1115"/>
    </location>
</feature>
<feature type="region of interest" description="Disordered" evidence="2">
    <location>
        <begin position="1074"/>
        <end position="1128"/>
    </location>
</feature>
<protein>
    <submittedName>
        <fullName evidence="3">Uncharacterized protein</fullName>
    </submittedName>
</protein>
<evidence type="ECO:0000313" key="4">
    <source>
        <dbReference type="Proteomes" id="UP000749559"/>
    </source>
</evidence>
<dbReference type="PANTHER" id="PTHR21623:SF2">
    <property type="entry name" value="COILED-COIL DOMAIN-CONTAINING PROTEIN 33"/>
    <property type="match status" value="1"/>
</dbReference>
<keyword evidence="4" id="KW-1185">Reference proteome</keyword>
<dbReference type="InterPro" id="IPR039889">
    <property type="entry name" value="CCD33"/>
</dbReference>
<feature type="coiled-coil region" evidence="1">
    <location>
        <begin position="901"/>
        <end position="1057"/>
    </location>
</feature>
<proteinExistence type="predicted"/>
<evidence type="ECO:0000256" key="2">
    <source>
        <dbReference type="SAM" id="MobiDB-lite"/>
    </source>
</evidence>
<dbReference type="AlphaFoldDB" id="A0A8J1UM82"/>
<dbReference type="PANTHER" id="PTHR21623">
    <property type="entry name" value="SPERIOLIN-BINDING FACTOR"/>
    <property type="match status" value="1"/>
</dbReference>
<sequence length="1128" mass="127994">MDKLATQFTFKINHVLFNNEGKYFLKVSIKTEPDDELSKLGVTICQKGDSFIDGSECFTGDILQGAEGEVCELTEREVKMKLPAGGLSDGHTTILLVEAYHREGGQMEHLGVPKLGEATFVIYPRKHPPKPNYDAKPGQNLYSYTSILQLLHVLSENKAVAAHVGRIKYTASLLDITAQETPEEDELQIPNKDETEAQPSTAAQSPDEKLDSNPQTPVNPHPHDDRPSSMPQEQTPRVGTPPKSATPLVPSLSPKMFHRPSPLPPIKSPRTPRKMTPPLTNIENQSPERGPPSEETLLDHAWNVDPVPSVSLKSQKIGNINPRCHVSREGYEEVAVLIHGASNVPDFRGRTPLPYMAMSIELNNNRKSSFKPRRVTQLLPHPTHHPVWEEEAVLELEATDNKYSALVLAISEEDENEELVQYRIPMSYLVPFHQYHLECVQGSTRLYISVRHKTSKLPIDATCPYYTGLEVLIQGVHRQLAHPVGPIVTVARVVSDVNTQSVDGVHDAKSHSVRCGLIMTTVVFPHPHPSSFTVPLQHSQGYPQVTLPGDPQDRPQWDHNFLFSHPRDKATLFTPGAGIILEFYTRNLADSGWRLQEFVGFSTVNLDPVAYKFLSSDKCSMGVQLEDIPMQGTQLKCDDGKAPMFNLVLRLLISQQPDHIQALSNLESIPKLSLNPSDPMDFFYRSVSTDLRDSALIDQIIDGHLHREDPWGSHPTEDDIIRSLTPGVKFFKQPVLHRRNNLVGPPENQAQNGVPGLPPPDAMENILPEYKYIFVDKDGKGRPPGRDLPSGNTSLHATGHREPAGPSAAPQHVNTNQRLPDDLDRTTLSLIEHQMRELENYRTAVQKMGQDILTLREELREKDFENSKLRRDIAHYEDSRRYLLDSSDMDDLTKPELAERYVVLKQRVSRENREMQEYKDRLQKLQNELIKKNEAEKEYLSAQQGQKAQQEVIQKLQSRMGRVKQLEDACKKQEKVIEKMEKIMHANNKLKNTDSSSTNDALVEENRRLRHELQDSRHHQGSLPDDDKEKLQLYETLEKAEGRILSLEKQLTENSRKWGKEKVDLQLRLTEAQHGVRERPDNNSWSDNGFHERYGRDELPDPRRFSKSHGGRKYSPKLDPIDHPYRYN</sequence>
<feature type="region of interest" description="Disordered" evidence="2">
    <location>
        <begin position="778"/>
        <end position="821"/>
    </location>
</feature>
<feature type="region of interest" description="Disordered" evidence="2">
    <location>
        <begin position="180"/>
        <end position="294"/>
    </location>
</feature>
<organism evidence="3 4">
    <name type="scientific">Owenia fusiformis</name>
    <name type="common">Polychaete worm</name>
    <dbReference type="NCBI Taxonomy" id="6347"/>
    <lineage>
        <taxon>Eukaryota</taxon>
        <taxon>Metazoa</taxon>
        <taxon>Spiralia</taxon>
        <taxon>Lophotrochozoa</taxon>
        <taxon>Annelida</taxon>
        <taxon>Polychaeta</taxon>
        <taxon>Sedentaria</taxon>
        <taxon>Canalipalpata</taxon>
        <taxon>Sabellida</taxon>
        <taxon>Oweniida</taxon>
        <taxon>Oweniidae</taxon>
        <taxon>Owenia</taxon>
    </lineage>
</organism>
<dbReference type="Proteomes" id="UP000749559">
    <property type="component" value="Unassembled WGS sequence"/>
</dbReference>
<feature type="region of interest" description="Disordered" evidence="2">
    <location>
        <begin position="740"/>
        <end position="760"/>
    </location>
</feature>
<dbReference type="GO" id="GO:0005777">
    <property type="term" value="C:peroxisome"/>
    <property type="evidence" value="ECO:0007669"/>
    <property type="project" value="TreeGrafter"/>
</dbReference>
<name>A0A8J1UM82_OWEFU</name>
<feature type="compositionally biased region" description="Polar residues" evidence="2">
    <location>
        <begin position="278"/>
        <end position="287"/>
    </location>
</feature>
<evidence type="ECO:0000256" key="1">
    <source>
        <dbReference type="SAM" id="Coils"/>
    </source>
</evidence>
<accession>A0A8J1UM82</accession>